<protein>
    <submittedName>
        <fullName evidence="1">Uncharacterized protein</fullName>
    </submittedName>
</protein>
<dbReference type="AlphaFoldDB" id="A0A9D4R127"/>
<dbReference type="EMBL" id="JAIWYP010000003">
    <property type="protein sequence ID" value="KAH3850112.1"/>
    <property type="molecule type" value="Genomic_DNA"/>
</dbReference>
<gene>
    <name evidence="1" type="ORF">DPMN_092518</name>
</gene>
<dbReference type="Proteomes" id="UP000828390">
    <property type="component" value="Unassembled WGS sequence"/>
</dbReference>
<evidence type="ECO:0000313" key="2">
    <source>
        <dbReference type="Proteomes" id="UP000828390"/>
    </source>
</evidence>
<reference evidence="1" key="2">
    <citation type="submission" date="2020-11" db="EMBL/GenBank/DDBJ databases">
        <authorList>
            <person name="McCartney M.A."/>
            <person name="Auch B."/>
            <person name="Kono T."/>
            <person name="Mallez S."/>
            <person name="Becker A."/>
            <person name="Gohl D.M."/>
            <person name="Silverstein K.A.T."/>
            <person name="Koren S."/>
            <person name="Bechman K.B."/>
            <person name="Herman A."/>
            <person name="Abrahante J.E."/>
            <person name="Garbe J."/>
        </authorList>
    </citation>
    <scope>NUCLEOTIDE SEQUENCE</scope>
    <source>
        <strain evidence="1">Duluth1</strain>
        <tissue evidence="1">Whole animal</tissue>
    </source>
</reference>
<proteinExistence type="predicted"/>
<comment type="caution">
    <text evidence="1">The sequence shown here is derived from an EMBL/GenBank/DDBJ whole genome shotgun (WGS) entry which is preliminary data.</text>
</comment>
<reference evidence="1" key="1">
    <citation type="journal article" date="2019" name="bioRxiv">
        <title>The Genome of the Zebra Mussel, Dreissena polymorpha: A Resource for Invasive Species Research.</title>
        <authorList>
            <person name="McCartney M.A."/>
            <person name="Auch B."/>
            <person name="Kono T."/>
            <person name="Mallez S."/>
            <person name="Zhang Y."/>
            <person name="Obille A."/>
            <person name="Becker A."/>
            <person name="Abrahante J.E."/>
            <person name="Garbe J."/>
            <person name="Badalamenti J.P."/>
            <person name="Herman A."/>
            <person name="Mangelson H."/>
            <person name="Liachko I."/>
            <person name="Sullivan S."/>
            <person name="Sone E.D."/>
            <person name="Koren S."/>
            <person name="Silverstein K.A.T."/>
            <person name="Beckman K.B."/>
            <person name="Gohl D.M."/>
        </authorList>
    </citation>
    <scope>NUCLEOTIDE SEQUENCE</scope>
    <source>
        <strain evidence="1">Duluth1</strain>
        <tissue evidence="1">Whole animal</tissue>
    </source>
</reference>
<name>A0A9D4R127_DREPO</name>
<sequence>MTLLADHAIFFHAVSPSHKTEAFFSQDPSKYFWWPICLSPGSTSGTCSDGFFDLVIKDTRTSK</sequence>
<evidence type="ECO:0000313" key="1">
    <source>
        <dbReference type="EMBL" id="KAH3850112.1"/>
    </source>
</evidence>
<keyword evidence="2" id="KW-1185">Reference proteome</keyword>
<organism evidence="1 2">
    <name type="scientific">Dreissena polymorpha</name>
    <name type="common">Zebra mussel</name>
    <name type="synonym">Mytilus polymorpha</name>
    <dbReference type="NCBI Taxonomy" id="45954"/>
    <lineage>
        <taxon>Eukaryota</taxon>
        <taxon>Metazoa</taxon>
        <taxon>Spiralia</taxon>
        <taxon>Lophotrochozoa</taxon>
        <taxon>Mollusca</taxon>
        <taxon>Bivalvia</taxon>
        <taxon>Autobranchia</taxon>
        <taxon>Heteroconchia</taxon>
        <taxon>Euheterodonta</taxon>
        <taxon>Imparidentia</taxon>
        <taxon>Neoheterodontei</taxon>
        <taxon>Myida</taxon>
        <taxon>Dreissenoidea</taxon>
        <taxon>Dreissenidae</taxon>
        <taxon>Dreissena</taxon>
    </lineage>
</organism>
<accession>A0A9D4R127</accession>